<organism evidence="1 2">
    <name type="scientific">Aphis craccivora</name>
    <name type="common">Cowpea aphid</name>
    <dbReference type="NCBI Taxonomy" id="307492"/>
    <lineage>
        <taxon>Eukaryota</taxon>
        <taxon>Metazoa</taxon>
        <taxon>Ecdysozoa</taxon>
        <taxon>Arthropoda</taxon>
        <taxon>Hexapoda</taxon>
        <taxon>Insecta</taxon>
        <taxon>Pterygota</taxon>
        <taxon>Neoptera</taxon>
        <taxon>Paraneoptera</taxon>
        <taxon>Hemiptera</taxon>
        <taxon>Sternorrhyncha</taxon>
        <taxon>Aphidomorpha</taxon>
        <taxon>Aphidoidea</taxon>
        <taxon>Aphididae</taxon>
        <taxon>Aphidini</taxon>
        <taxon>Aphis</taxon>
        <taxon>Aphis</taxon>
    </lineage>
</organism>
<accession>A0A6G0Y3F5</accession>
<proteinExistence type="predicted"/>
<dbReference type="EMBL" id="VUJU01006389">
    <property type="protein sequence ID" value="KAF0748655.1"/>
    <property type="molecule type" value="Genomic_DNA"/>
</dbReference>
<sequence>MAIPAVTIYASFILSKHELELRGPLSQQIIRFTRTVPDDIDPHVRVDNVTMERLVYAIRKRLRKNYREYKILSHQIGVQGCTLLYAIPTVRIDDNNQYNFVSSHRGARTVLMRALKDLCCTFSILTPDIRLKIDREDPKGNWTLTAGVTDDLEYHYLKAFPGKCRLTNGAVVDPNIAVLRVKNVQLADILYVAQRKNELTPKMVRWNIPPRILTVTRHFEKFRFCWTPKTSKEILNDFETELINLTNRSQSSFCSFSKITGWAYKCFKLIMLLLI</sequence>
<dbReference type="Proteomes" id="UP000478052">
    <property type="component" value="Unassembled WGS sequence"/>
</dbReference>
<reference evidence="1 2" key="1">
    <citation type="submission" date="2019-08" db="EMBL/GenBank/DDBJ databases">
        <title>Whole genome of Aphis craccivora.</title>
        <authorList>
            <person name="Voronova N.V."/>
            <person name="Shulinski R.S."/>
            <person name="Bandarenka Y.V."/>
            <person name="Zhorov D.G."/>
            <person name="Warner D."/>
        </authorList>
    </citation>
    <scope>NUCLEOTIDE SEQUENCE [LARGE SCALE GENOMIC DNA]</scope>
    <source>
        <strain evidence="1">180601</strain>
        <tissue evidence="1">Whole Body</tissue>
    </source>
</reference>
<dbReference type="OrthoDB" id="6583499at2759"/>
<protein>
    <submittedName>
        <fullName evidence="1">Uncharacterized protein</fullName>
    </submittedName>
</protein>
<keyword evidence="2" id="KW-1185">Reference proteome</keyword>
<dbReference type="AlphaFoldDB" id="A0A6G0Y3F5"/>
<comment type="caution">
    <text evidence="1">The sequence shown here is derived from an EMBL/GenBank/DDBJ whole genome shotgun (WGS) entry which is preliminary data.</text>
</comment>
<gene>
    <name evidence="1" type="ORF">FWK35_00036980</name>
</gene>
<name>A0A6G0Y3F5_APHCR</name>
<evidence type="ECO:0000313" key="2">
    <source>
        <dbReference type="Proteomes" id="UP000478052"/>
    </source>
</evidence>
<evidence type="ECO:0000313" key="1">
    <source>
        <dbReference type="EMBL" id="KAF0748655.1"/>
    </source>
</evidence>